<evidence type="ECO:0000256" key="1">
    <source>
        <dbReference type="SAM" id="Phobius"/>
    </source>
</evidence>
<dbReference type="AlphaFoldDB" id="A0A2Z2H7V5"/>
<sequence>MTDHSGAACSTPMLFTEKKINTTLLGVAFAFSVAGGITLLVHAWQTGRIWPVGPIGIALMIWGLLVGNNLAVRRRLSPVLRLEARRLSYIGGAAWKPRMVSIDFRDITHIDKVRSSSIVLHVRKERRAHIVPIGLLSKGDREAFLQGFHARCDTSRSLDASPQGSR</sequence>
<name>A0A2Z2H7V5_9GAMM</name>
<keyword evidence="1" id="KW-0472">Membrane</keyword>
<protein>
    <recommendedName>
        <fullName evidence="4">DUF304 domain-containing protein</fullName>
    </recommendedName>
</protein>
<feature type="transmembrane region" description="Helical" evidence="1">
    <location>
        <begin position="50"/>
        <end position="72"/>
    </location>
</feature>
<reference evidence="2 3" key="1">
    <citation type="journal article" date="2017" name="Int. J. Syst. Evol. Microbiol.">
        <title>Kushneria konosiri sp. nov., isolated from the Korean salt-fermented seafood Daemi-jeot.</title>
        <authorList>
            <person name="Yun J.H."/>
            <person name="Park S.K."/>
            <person name="Lee J.Y."/>
            <person name="Jung M.J."/>
            <person name="Bae J.W."/>
        </authorList>
    </citation>
    <scope>NUCLEOTIDE SEQUENCE [LARGE SCALE GENOMIC DNA]</scope>
    <source>
        <strain evidence="2 3">X49</strain>
    </source>
</reference>
<evidence type="ECO:0008006" key="4">
    <source>
        <dbReference type="Google" id="ProtNLM"/>
    </source>
</evidence>
<proteinExistence type="predicted"/>
<dbReference type="KEGG" id="kus:B9G99_11555"/>
<dbReference type="RefSeq" id="WP_086622290.1">
    <property type="nucleotide sequence ID" value="NZ_CP021323.1"/>
</dbReference>
<keyword evidence="1" id="KW-0812">Transmembrane</keyword>
<gene>
    <name evidence="2" type="ORF">B9G99_11555</name>
</gene>
<evidence type="ECO:0000313" key="2">
    <source>
        <dbReference type="EMBL" id="ARS53414.1"/>
    </source>
</evidence>
<dbReference type="OrthoDB" id="6182110at2"/>
<dbReference type="Proteomes" id="UP000250025">
    <property type="component" value="Chromosome"/>
</dbReference>
<accession>A0A2Z2H7V5</accession>
<evidence type="ECO:0000313" key="3">
    <source>
        <dbReference type="Proteomes" id="UP000250025"/>
    </source>
</evidence>
<organism evidence="2 3">
    <name type="scientific">Kushneria konosiri</name>
    <dbReference type="NCBI Taxonomy" id="698828"/>
    <lineage>
        <taxon>Bacteria</taxon>
        <taxon>Pseudomonadati</taxon>
        <taxon>Pseudomonadota</taxon>
        <taxon>Gammaproteobacteria</taxon>
        <taxon>Oceanospirillales</taxon>
        <taxon>Halomonadaceae</taxon>
        <taxon>Kushneria</taxon>
    </lineage>
</organism>
<keyword evidence="1" id="KW-1133">Transmembrane helix</keyword>
<keyword evidence="3" id="KW-1185">Reference proteome</keyword>
<feature type="transmembrane region" description="Helical" evidence="1">
    <location>
        <begin position="23"/>
        <end position="44"/>
    </location>
</feature>
<dbReference type="EMBL" id="CP021323">
    <property type="protein sequence ID" value="ARS53414.1"/>
    <property type="molecule type" value="Genomic_DNA"/>
</dbReference>